<reference evidence="2 3" key="1">
    <citation type="submission" date="2019-02" db="EMBL/GenBank/DDBJ databases">
        <title>Genomic Encyclopedia of Type Strains, Phase IV (KMG-IV): sequencing the most valuable type-strain genomes for metagenomic binning, comparative biology and taxonomic classification.</title>
        <authorList>
            <person name="Goeker M."/>
        </authorList>
    </citation>
    <scope>NUCLEOTIDE SEQUENCE [LARGE SCALE GENOMIC DNA]</scope>
    <source>
        <strain evidence="2 3">DSM 43045</strain>
    </source>
</reference>
<dbReference type="InterPro" id="IPR013766">
    <property type="entry name" value="Thioredoxin_domain"/>
</dbReference>
<dbReference type="Proteomes" id="UP000293289">
    <property type="component" value="Unassembled WGS sequence"/>
</dbReference>
<dbReference type="InterPro" id="IPR050553">
    <property type="entry name" value="Thioredoxin_ResA/DsbE_sf"/>
</dbReference>
<evidence type="ECO:0000313" key="2">
    <source>
        <dbReference type="EMBL" id="RZS68332.1"/>
    </source>
</evidence>
<keyword evidence="2" id="KW-0413">Isomerase</keyword>
<dbReference type="Gene3D" id="2.60.120.260">
    <property type="entry name" value="Galactose-binding domain-like"/>
    <property type="match status" value="1"/>
</dbReference>
<evidence type="ECO:0000313" key="3">
    <source>
        <dbReference type="Proteomes" id="UP000293289"/>
    </source>
</evidence>
<dbReference type="AlphaFoldDB" id="A0A4Q7MNH5"/>
<name>A0A4Q7MNH5_9MICO</name>
<dbReference type="GO" id="GO:0016491">
    <property type="term" value="F:oxidoreductase activity"/>
    <property type="evidence" value="ECO:0007669"/>
    <property type="project" value="InterPro"/>
</dbReference>
<protein>
    <submittedName>
        <fullName evidence="2">Thiol-disulfide isomerase/thioredoxin</fullName>
    </submittedName>
</protein>
<dbReference type="InterPro" id="IPR041017">
    <property type="entry name" value="Thioredoxin_10"/>
</dbReference>
<dbReference type="RefSeq" id="WP_130351661.1">
    <property type="nucleotide sequence ID" value="NZ_SGWY01000001.1"/>
</dbReference>
<comment type="caution">
    <text evidence="2">The sequence shown here is derived from an EMBL/GenBank/DDBJ whole genome shotgun (WGS) entry which is preliminary data.</text>
</comment>
<organism evidence="2 3">
    <name type="scientific">Agromyces ramosus</name>
    <dbReference type="NCBI Taxonomy" id="33879"/>
    <lineage>
        <taxon>Bacteria</taxon>
        <taxon>Bacillati</taxon>
        <taxon>Actinomycetota</taxon>
        <taxon>Actinomycetes</taxon>
        <taxon>Micrococcales</taxon>
        <taxon>Microbacteriaceae</taxon>
        <taxon>Agromyces</taxon>
    </lineage>
</organism>
<dbReference type="OrthoDB" id="9811352at2"/>
<dbReference type="InterPro" id="IPR036249">
    <property type="entry name" value="Thioredoxin-like_sf"/>
</dbReference>
<proteinExistence type="predicted"/>
<feature type="domain" description="Thioredoxin" evidence="1">
    <location>
        <begin position="26"/>
        <end position="183"/>
    </location>
</feature>
<dbReference type="GO" id="GO:0016209">
    <property type="term" value="F:antioxidant activity"/>
    <property type="evidence" value="ECO:0007669"/>
    <property type="project" value="InterPro"/>
</dbReference>
<dbReference type="PANTHER" id="PTHR42852:SF13">
    <property type="entry name" value="PROTEIN DIPZ"/>
    <property type="match status" value="1"/>
</dbReference>
<accession>A0A4Q7MNH5</accession>
<gene>
    <name evidence="2" type="ORF">EV187_0761</name>
</gene>
<evidence type="ECO:0000259" key="1">
    <source>
        <dbReference type="PROSITE" id="PS51352"/>
    </source>
</evidence>
<dbReference type="Pfam" id="PF00578">
    <property type="entry name" value="AhpC-TSA"/>
    <property type="match status" value="1"/>
</dbReference>
<dbReference type="EMBL" id="SGWY01000001">
    <property type="protein sequence ID" value="RZS68332.1"/>
    <property type="molecule type" value="Genomic_DNA"/>
</dbReference>
<dbReference type="InterPro" id="IPR000866">
    <property type="entry name" value="AhpC/TSA"/>
</dbReference>
<sequence>MSDHLADESAIASVSPWEARGSLIRSIAHRLAGDRELLPVEGRLASFDRATSWLNSEPLTPEGLRGRVVLVDFWTYTCINWLRTLPYLRAWEEKYADAGLTIVGVHTPEFGFERDLRNVVAQSSNLGVTYPIAVDSDYGVWNEFANHYWPAVYLADAEGKLRYHHFGEGEYARTEMVIQQLLVDAGAKDLDMDMVMVDPQGLEVAADWRSLRSPETYLGYGQSSGFVAEDSAFYDQPHVYEGVRDLPLNSWDLTGDWTVARHAAVSNEAGARIAFAFHGRDVNLVMGPATAGAAVPFQVSLDGRAVDGAQGTDVDADGRGVLTDQNTYQLIRQSGEIDDRIFEIEFLEAGAEAYCFTFG</sequence>
<dbReference type="Pfam" id="PF17991">
    <property type="entry name" value="Thioredoxin_10"/>
    <property type="match status" value="1"/>
</dbReference>
<dbReference type="PROSITE" id="PS51352">
    <property type="entry name" value="THIOREDOXIN_2"/>
    <property type="match status" value="1"/>
</dbReference>
<keyword evidence="3" id="KW-1185">Reference proteome</keyword>
<dbReference type="GO" id="GO:0016853">
    <property type="term" value="F:isomerase activity"/>
    <property type="evidence" value="ECO:0007669"/>
    <property type="project" value="UniProtKB-KW"/>
</dbReference>
<dbReference type="SUPFAM" id="SSF52833">
    <property type="entry name" value="Thioredoxin-like"/>
    <property type="match status" value="1"/>
</dbReference>
<dbReference type="Gene3D" id="3.40.30.10">
    <property type="entry name" value="Glutaredoxin"/>
    <property type="match status" value="1"/>
</dbReference>
<dbReference type="PANTHER" id="PTHR42852">
    <property type="entry name" value="THIOL:DISULFIDE INTERCHANGE PROTEIN DSBE"/>
    <property type="match status" value="1"/>
</dbReference>